<keyword evidence="4 5" id="KW-0067">ATP-binding</keyword>
<dbReference type="GO" id="GO:0005829">
    <property type="term" value="C:cytosol"/>
    <property type="evidence" value="ECO:0007669"/>
    <property type="project" value="TreeGrafter"/>
</dbReference>
<dbReference type="Proteomes" id="UP000040576">
    <property type="component" value="Unassembled WGS sequence"/>
</dbReference>
<keyword evidence="9" id="KW-1185">Reference proteome</keyword>
<dbReference type="Pfam" id="PF00580">
    <property type="entry name" value="UvrD-helicase"/>
    <property type="match status" value="1"/>
</dbReference>
<accession>A0A090J3M8</accession>
<keyword evidence="2 5" id="KW-0378">Hydrolase</keyword>
<evidence type="ECO:0000256" key="2">
    <source>
        <dbReference type="ARBA" id="ARBA00022801"/>
    </source>
</evidence>
<dbReference type="PANTHER" id="PTHR11070:SF3">
    <property type="entry name" value="DNA 3'-5' HELICASE"/>
    <property type="match status" value="1"/>
</dbReference>
<dbReference type="RefSeq" id="WP_034773582.1">
    <property type="nucleotide sequence ID" value="NZ_CCRF01000104.1"/>
</dbReference>
<evidence type="ECO:0000313" key="8">
    <source>
        <dbReference type="EMBL" id="CEE03273.1"/>
    </source>
</evidence>
<sequence>MISTEVLFLKEIETKLLPKGATFSEQQKSVIFHNNTANIVAGPGSGKTTVLIAKCAMLLKENIGNSKGICLITHTNVAVDEIKSGLSKIGFNNIEYPNFLGTIQEFFNYFFGRKAFHIIFGDKNIRIMDDEEYRERFDHFFDRLKPNWYTNNNPNVKSKNPQLIINQDLTYDVISDANSTYREAFNDSIKHLLKFGIVTNKQCLELSAWYIKKHLSKIREALSNRFEYVLLDEAQDTNKFQYELLNSLFLDNIKFQRFGDPYQALYSIFDTKEDAWIPSEEASYINKIEIAETSRFNENIANLVRNVCIEKYDSFRSVSSVNSFQPYFITYDDGLELKLKYKELISTLEEQSSEYKSSNKKDAILSAKHDDLMSLFEEYIVSNSKVKKSESGVKQIYSLILRIISKEIDLNLQQTEEKLNSLLENKKIIAKLIKDLITKDNIESTISSIILEIEKIKNDIIEPSKKEKIKEQLNSFKNEMESSRKNAIVEQEKEEFYIGTVHSVKGETHRSTLLVLNTVFSDWHGTYSYEILELLNNYLIGHYIDLENISNLQLKRETKNALKLAYVAFSRPTHLVAIGIHKDKLTEKLKEELIEFGWKEW</sequence>
<organism evidence="8 9">
    <name type="scientific">Caldibacillus thermoamylovorans</name>
    <dbReference type="NCBI Taxonomy" id="35841"/>
    <lineage>
        <taxon>Bacteria</taxon>
        <taxon>Bacillati</taxon>
        <taxon>Bacillota</taxon>
        <taxon>Bacilli</taxon>
        <taxon>Bacillales</taxon>
        <taxon>Bacillaceae</taxon>
        <taxon>Caldibacillus</taxon>
    </lineage>
</organism>
<gene>
    <name evidence="8" type="ORF">BT1A1_3492</name>
</gene>
<evidence type="ECO:0000256" key="5">
    <source>
        <dbReference type="PROSITE-ProRule" id="PRU00560"/>
    </source>
</evidence>
<dbReference type="GO" id="GO:0005524">
    <property type="term" value="F:ATP binding"/>
    <property type="evidence" value="ECO:0007669"/>
    <property type="project" value="UniProtKB-UniRule"/>
</dbReference>
<keyword evidence="3 5" id="KW-0347">Helicase</keyword>
<evidence type="ECO:0000259" key="7">
    <source>
        <dbReference type="PROSITE" id="PS51198"/>
    </source>
</evidence>
<reference evidence="8 9" key="1">
    <citation type="submission" date="2014-07" db="EMBL/GenBank/DDBJ databases">
        <authorList>
            <person name="Wibberg Daniel"/>
        </authorList>
    </citation>
    <scope>NUCLEOTIDE SEQUENCE [LARGE SCALE GENOMIC DNA]</scope>
</reference>
<dbReference type="Gene3D" id="3.40.50.300">
    <property type="entry name" value="P-loop containing nucleotide triphosphate hydrolases"/>
    <property type="match status" value="1"/>
</dbReference>
<protein>
    <recommendedName>
        <fullName evidence="7">UvrD-like helicase ATP-binding domain-containing protein</fullName>
    </recommendedName>
</protein>
<dbReference type="InterPro" id="IPR014016">
    <property type="entry name" value="UvrD-like_ATP-bd"/>
</dbReference>
<dbReference type="InterPro" id="IPR027417">
    <property type="entry name" value="P-loop_NTPase"/>
</dbReference>
<evidence type="ECO:0000313" key="9">
    <source>
        <dbReference type="Proteomes" id="UP000040576"/>
    </source>
</evidence>
<dbReference type="PANTHER" id="PTHR11070">
    <property type="entry name" value="UVRD / RECB / PCRA DNA HELICASE FAMILY MEMBER"/>
    <property type="match status" value="1"/>
</dbReference>
<dbReference type="EMBL" id="CCRF01000104">
    <property type="protein sequence ID" value="CEE03273.1"/>
    <property type="molecule type" value="Genomic_DNA"/>
</dbReference>
<dbReference type="GO" id="GO:0043138">
    <property type="term" value="F:3'-5' DNA helicase activity"/>
    <property type="evidence" value="ECO:0007669"/>
    <property type="project" value="TreeGrafter"/>
</dbReference>
<feature type="domain" description="UvrD-like helicase ATP-binding" evidence="7">
    <location>
        <begin position="20"/>
        <end position="318"/>
    </location>
</feature>
<dbReference type="InterPro" id="IPR000212">
    <property type="entry name" value="DNA_helicase_UvrD/REP"/>
</dbReference>
<evidence type="ECO:0000256" key="6">
    <source>
        <dbReference type="SAM" id="Coils"/>
    </source>
</evidence>
<dbReference type="InterPro" id="IPR013986">
    <property type="entry name" value="DExx_box_DNA_helicase_dom_sf"/>
</dbReference>
<dbReference type="GO" id="GO:0000725">
    <property type="term" value="P:recombinational repair"/>
    <property type="evidence" value="ECO:0007669"/>
    <property type="project" value="TreeGrafter"/>
</dbReference>
<feature type="binding site" evidence="5">
    <location>
        <begin position="41"/>
        <end position="48"/>
    </location>
    <ligand>
        <name>ATP</name>
        <dbReference type="ChEBI" id="CHEBI:30616"/>
    </ligand>
</feature>
<evidence type="ECO:0000256" key="3">
    <source>
        <dbReference type="ARBA" id="ARBA00022806"/>
    </source>
</evidence>
<dbReference type="PROSITE" id="PS51198">
    <property type="entry name" value="UVRD_HELICASE_ATP_BIND"/>
    <property type="match status" value="1"/>
</dbReference>
<dbReference type="AlphaFoldDB" id="A0A090J3M8"/>
<feature type="coiled-coil region" evidence="6">
    <location>
        <begin position="405"/>
        <end position="432"/>
    </location>
</feature>
<name>A0A090J3M8_9BACI</name>
<evidence type="ECO:0000256" key="4">
    <source>
        <dbReference type="ARBA" id="ARBA00022840"/>
    </source>
</evidence>
<proteinExistence type="predicted"/>
<dbReference type="SUPFAM" id="SSF52540">
    <property type="entry name" value="P-loop containing nucleoside triphosphate hydrolases"/>
    <property type="match status" value="1"/>
</dbReference>
<keyword evidence="1 5" id="KW-0547">Nucleotide-binding</keyword>
<dbReference type="Gene3D" id="1.10.10.160">
    <property type="match status" value="1"/>
</dbReference>
<dbReference type="GO" id="GO:0016787">
    <property type="term" value="F:hydrolase activity"/>
    <property type="evidence" value="ECO:0007669"/>
    <property type="project" value="UniProtKB-UniRule"/>
</dbReference>
<evidence type="ECO:0000256" key="1">
    <source>
        <dbReference type="ARBA" id="ARBA00022741"/>
    </source>
</evidence>
<keyword evidence="6" id="KW-0175">Coiled coil</keyword>
<dbReference type="GO" id="GO:0003677">
    <property type="term" value="F:DNA binding"/>
    <property type="evidence" value="ECO:0007669"/>
    <property type="project" value="InterPro"/>
</dbReference>